<feature type="domain" description="Acylphosphatase-like" evidence="8">
    <location>
        <begin position="1"/>
        <end position="83"/>
    </location>
</feature>
<dbReference type="InterPro" id="IPR001792">
    <property type="entry name" value="Acylphosphatase-like_dom"/>
</dbReference>
<organism evidence="9 10">
    <name type="scientific">Kitasatospora griseola</name>
    <name type="common">Streptomyces griseolosporeus</name>
    <dbReference type="NCBI Taxonomy" id="2064"/>
    <lineage>
        <taxon>Bacteria</taxon>
        <taxon>Bacillati</taxon>
        <taxon>Actinomycetota</taxon>
        <taxon>Actinomycetes</taxon>
        <taxon>Kitasatosporales</taxon>
        <taxon>Streptomycetaceae</taxon>
        <taxon>Kitasatospora</taxon>
    </lineage>
</organism>
<evidence type="ECO:0000256" key="3">
    <source>
        <dbReference type="ARBA" id="ARBA00015991"/>
    </source>
</evidence>
<dbReference type="EC" id="3.6.1.7" evidence="2 5"/>
<dbReference type="Proteomes" id="UP000032066">
    <property type="component" value="Unassembled WGS sequence"/>
</dbReference>
<dbReference type="InterPro" id="IPR017968">
    <property type="entry name" value="Acylphosphatase_CS"/>
</dbReference>
<protein>
    <recommendedName>
        <fullName evidence="3 5">Acylphosphatase</fullName>
        <ecNumber evidence="2 5">3.6.1.7</ecNumber>
    </recommendedName>
</protein>
<dbReference type="OrthoDB" id="3182027at2"/>
<accession>A0A0D0Q3W3</accession>
<evidence type="ECO:0000313" key="9">
    <source>
        <dbReference type="EMBL" id="KIQ67202.1"/>
    </source>
</evidence>
<evidence type="ECO:0000313" key="10">
    <source>
        <dbReference type="Proteomes" id="UP000032066"/>
    </source>
</evidence>
<dbReference type="Gene3D" id="3.30.70.100">
    <property type="match status" value="1"/>
</dbReference>
<comment type="similarity">
    <text evidence="1 7">Belongs to the acylphosphatase family.</text>
</comment>
<name>A0A0D0Q3W3_KITGR</name>
<feature type="active site" evidence="5">
    <location>
        <position position="30"/>
    </location>
</feature>
<keyword evidence="10" id="KW-1185">Reference proteome</keyword>
<dbReference type="InterPro" id="IPR036046">
    <property type="entry name" value="Acylphosphatase-like_dom_sf"/>
</dbReference>
<evidence type="ECO:0000259" key="8">
    <source>
        <dbReference type="PROSITE" id="PS51160"/>
    </source>
</evidence>
<dbReference type="PROSITE" id="PS00150">
    <property type="entry name" value="ACYLPHOSPHATASE_1"/>
    <property type="match status" value="1"/>
</dbReference>
<evidence type="ECO:0000256" key="6">
    <source>
        <dbReference type="RuleBase" id="RU000553"/>
    </source>
</evidence>
<comment type="catalytic activity">
    <reaction evidence="4 5 6">
        <text>an acyl phosphate + H2O = a carboxylate + phosphate + H(+)</text>
        <dbReference type="Rhea" id="RHEA:14965"/>
        <dbReference type="ChEBI" id="CHEBI:15377"/>
        <dbReference type="ChEBI" id="CHEBI:15378"/>
        <dbReference type="ChEBI" id="CHEBI:29067"/>
        <dbReference type="ChEBI" id="CHEBI:43474"/>
        <dbReference type="ChEBI" id="CHEBI:59918"/>
        <dbReference type="EC" id="3.6.1.7"/>
    </reaction>
</comment>
<dbReference type="PROSITE" id="PS00151">
    <property type="entry name" value="ACYLPHOSPHATASE_2"/>
    <property type="match status" value="1"/>
</dbReference>
<sequence>MVSGTVQGVFFRDSCRRAAAQAGVVGWVRNLPDGRVEAVFEGDDAPVEEMVAWMRHGPPRAVVKHVEVVPEPLEGLLVFAITD</sequence>
<comment type="caution">
    <text evidence="9">The sequence shown here is derived from an EMBL/GenBank/DDBJ whole genome shotgun (WGS) entry which is preliminary data.</text>
</comment>
<dbReference type="Pfam" id="PF00708">
    <property type="entry name" value="Acylphosphatase"/>
    <property type="match status" value="1"/>
</dbReference>
<evidence type="ECO:0000256" key="7">
    <source>
        <dbReference type="RuleBase" id="RU004168"/>
    </source>
</evidence>
<keyword evidence="5 6" id="KW-0378">Hydrolase</keyword>
<dbReference type="PATRIC" id="fig|2064.6.peg.145"/>
<evidence type="ECO:0000256" key="5">
    <source>
        <dbReference type="PROSITE-ProRule" id="PRU00520"/>
    </source>
</evidence>
<dbReference type="PROSITE" id="PS51160">
    <property type="entry name" value="ACYLPHOSPHATASE_3"/>
    <property type="match status" value="1"/>
</dbReference>
<dbReference type="GO" id="GO:0003998">
    <property type="term" value="F:acylphosphatase activity"/>
    <property type="evidence" value="ECO:0007669"/>
    <property type="project" value="UniProtKB-EC"/>
</dbReference>
<gene>
    <name evidence="9" type="ORF">TR51_00630</name>
</gene>
<dbReference type="SUPFAM" id="SSF54975">
    <property type="entry name" value="Acylphosphatase/BLUF domain-like"/>
    <property type="match status" value="1"/>
</dbReference>
<evidence type="ECO:0000256" key="1">
    <source>
        <dbReference type="ARBA" id="ARBA00005614"/>
    </source>
</evidence>
<dbReference type="PANTHER" id="PTHR47268">
    <property type="entry name" value="ACYLPHOSPHATASE"/>
    <property type="match status" value="1"/>
</dbReference>
<proteinExistence type="inferred from homology"/>
<evidence type="ECO:0000256" key="4">
    <source>
        <dbReference type="ARBA" id="ARBA00047645"/>
    </source>
</evidence>
<dbReference type="STRING" id="2064.TR51_00630"/>
<evidence type="ECO:0000256" key="2">
    <source>
        <dbReference type="ARBA" id="ARBA00012150"/>
    </source>
</evidence>
<dbReference type="EMBL" id="JXZB01000001">
    <property type="protein sequence ID" value="KIQ67202.1"/>
    <property type="molecule type" value="Genomic_DNA"/>
</dbReference>
<feature type="active site" evidence="5">
    <location>
        <position position="12"/>
    </location>
</feature>
<dbReference type="InterPro" id="IPR020456">
    <property type="entry name" value="Acylphosphatase"/>
</dbReference>
<dbReference type="PANTHER" id="PTHR47268:SF4">
    <property type="entry name" value="ACYLPHOSPHATASE"/>
    <property type="match status" value="1"/>
</dbReference>
<reference evidence="9 10" key="1">
    <citation type="submission" date="2015-02" db="EMBL/GenBank/DDBJ databases">
        <title>Draft genome sequence of Kitasatospora griseola MF730-N6, a bafilomycin, terpentecin and satosporin producer.</title>
        <authorList>
            <person name="Arens J.C."/>
            <person name="Haltli B."/>
            <person name="Kerr R.G."/>
        </authorList>
    </citation>
    <scope>NUCLEOTIDE SEQUENCE [LARGE SCALE GENOMIC DNA]</scope>
    <source>
        <strain evidence="9 10">MF730-N6</strain>
    </source>
</reference>
<dbReference type="AlphaFoldDB" id="A0A0D0Q3W3"/>